<sequence length="112" mass="13358">MERWSYEEITQYIRDDFSEFLMDDLNVKQATSRVQVEYQNIIEESSVEKLFIYIVLAKLGLEHGTLRDDIKEEVLKMITEEKLLKIKDDLTPNEYKNLMKDTHDLLSLINSR</sequence>
<proteinExistence type="predicted"/>
<dbReference type="EMBL" id="NOWF01000005">
    <property type="protein sequence ID" value="OYD07745.1"/>
    <property type="molecule type" value="Genomic_DNA"/>
</dbReference>
<dbReference type="Pfam" id="PF14425">
    <property type="entry name" value="Imm3"/>
    <property type="match status" value="1"/>
</dbReference>
<gene>
    <name evidence="1" type="ORF">CHM34_09750</name>
</gene>
<evidence type="ECO:0000313" key="1">
    <source>
        <dbReference type="EMBL" id="OYD07745.1"/>
    </source>
</evidence>
<evidence type="ECO:0000313" key="2">
    <source>
        <dbReference type="Proteomes" id="UP000215459"/>
    </source>
</evidence>
<name>A0A235B826_9BACL</name>
<dbReference type="AlphaFoldDB" id="A0A235B826"/>
<dbReference type="Proteomes" id="UP000215459">
    <property type="component" value="Unassembled WGS sequence"/>
</dbReference>
<organism evidence="1 2">
    <name type="scientific">Paludifilum halophilum</name>
    <dbReference type="NCBI Taxonomy" id="1642702"/>
    <lineage>
        <taxon>Bacteria</taxon>
        <taxon>Bacillati</taxon>
        <taxon>Bacillota</taxon>
        <taxon>Bacilli</taxon>
        <taxon>Bacillales</taxon>
        <taxon>Thermoactinomycetaceae</taxon>
        <taxon>Paludifilum</taxon>
    </lineage>
</organism>
<accession>A0A235B826</accession>
<dbReference type="InterPro" id="IPR025678">
    <property type="entry name" value="Imm3"/>
</dbReference>
<comment type="caution">
    <text evidence="1">The sequence shown here is derived from an EMBL/GenBank/DDBJ whole genome shotgun (WGS) entry which is preliminary data.</text>
</comment>
<keyword evidence="2" id="KW-1185">Reference proteome</keyword>
<dbReference type="OrthoDB" id="2739483at2"/>
<dbReference type="RefSeq" id="WP_094264415.1">
    <property type="nucleotide sequence ID" value="NZ_NOWF01000005.1"/>
</dbReference>
<protein>
    <submittedName>
        <fullName evidence="1">Uncharacterized protein</fullName>
    </submittedName>
</protein>
<reference evidence="1 2" key="1">
    <citation type="submission" date="2017-07" db="EMBL/GenBank/DDBJ databases">
        <title>The genome sequence of Paludifilum halophilum highlights mechanisms for microbial adaptation to high salt environemnts.</title>
        <authorList>
            <person name="Belbahri L."/>
        </authorList>
    </citation>
    <scope>NUCLEOTIDE SEQUENCE [LARGE SCALE GENOMIC DNA]</scope>
    <source>
        <strain evidence="1 2">DSM 102817</strain>
    </source>
</reference>